<feature type="signal peptide" evidence="1">
    <location>
        <begin position="1"/>
        <end position="18"/>
    </location>
</feature>
<feature type="chain" id="PRO_5030526394" description="DUF1311 domain-containing protein" evidence="1">
    <location>
        <begin position="19"/>
        <end position="126"/>
    </location>
</feature>
<evidence type="ECO:0000313" key="2">
    <source>
        <dbReference type="EMBL" id="MSE13834.1"/>
    </source>
</evidence>
<dbReference type="Proteomes" id="UP000461948">
    <property type="component" value="Unassembled WGS sequence"/>
</dbReference>
<protein>
    <recommendedName>
        <fullName evidence="4">DUF1311 domain-containing protein</fullName>
    </recommendedName>
</protein>
<evidence type="ECO:0008006" key="4">
    <source>
        <dbReference type="Google" id="ProtNLM"/>
    </source>
</evidence>
<dbReference type="AlphaFoldDB" id="A0A7X2SUE1"/>
<gene>
    <name evidence="2" type="ORF">GKC49_01295</name>
</gene>
<sequence>MKKTTLSLLLFAAGHASAAPSLMQAWPSCDIKAQHDAKGETGGSIRDPLQAHISVRVNVLQADISNARKARHLTESQSEQLWRHADRIRKDTDGYVKQQGFLSAAERASYDRELDDITGKLCRAVK</sequence>
<accession>A0A7X2SUE1</accession>
<dbReference type="RefSeq" id="WP_187495367.1">
    <property type="nucleotide sequence ID" value="NZ_JACSWY010000018.1"/>
</dbReference>
<comment type="caution">
    <text evidence="2">The sequence shown here is derived from an EMBL/GenBank/DDBJ whole genome shotgun (WGS) entry which is preliminary data.</text>
</comment>
<proteinExistence type="predicted"/>
<keyword evidence="1" id="KW-0732">Signal</keyword>
<evidence type="ECO:0000256" key="1">
    <source>
        <dbReference type="SAM" id="SignalP"/>
    </source>
</evidence>
<name>A0A7X2SUE1_ENTAG</name>
<evidence type="ECO:0000313" key="3">
    <source>
        <dbReference type="Proteomes" id="UP000461948"/>
    </source>
</evidence>
<reference evidence="2 3" key="1">
    <citation type="submission" date="2019-11" db="EMBL/GenBank/DDBJ databases">
        <title>Draft Genome Sequence of Plant Growth-Promoting Rhizosphere-Associated Bacteria.</title>
        <authorList>
            <person name="Vasilyev I.Y."/>
            <person name="Radchenko V."/>
            <person name="Ilnitskaya E.V."/>
        </authorList>
    </citation>
    <scope>NUCLEOTIDE SEQUENCE [LARGE SCALE GENOMIC DNA]</scope>
    <source>
        <strain evidence="2 3">VRA_MhP_f</strain>
    </source>
</reference>
<organism evidence="2 3">
    <name type="scientific">Enterobacter agglomerans</name>
    <name type="common">Erwinia herbicola</name>
    <name type="synonym">Pantoea agglomerans</name>
    <dbReference type="NCBI Taxonomy" id="549"/>
    <lineage>
        <taxon>Bacteria</taxon>
        <taxon>Pseudomonadati</taxon>
        <taxon>Pseudomonadota</taxon>
        <taxon>Gammaproteobacteria</taxon>
        <taxon>Enterobacterales</taxon>
        <taxon>Erwiniaceae</taxon>
        <taxon>Pantoea</taxon>
        <taxon>Pantoea agglomerans group</taxon>
    </lineage>
</organism>
<dbReference type="EMBL" id="WKLC01000017">
    <property type="protein sequence ID" value="MSE13834.1"/>
    <property type="molecule type" value="Genomic_DNA"/>
</dbReference>